<protein>
    <submittedName>
        <fullName evidence="1">Uncharacterized protein</fullName>
    </submittedName>
</protein>
<evidence type="ECO:0000313" key="2">
    <source>
        <dbReference type="EMBL" id="CAB4158173.1"/>
    </source>
</evidence>
<evidence type="ECO:0000313" key="1">
    <source>
        <dbReference type="EMBL" id="CAB4148156.1"/>
    </source>
</evidence>
<proteinExistence type="predicted"/>
<dbReference type="EMBL" id="LR796484">
    <property type="protein sequence ID" value="CAB4148156.1"/>
    <property type="molecule type" value="Genomic_DNA"/>
</dbReference>
<accession>A0A6J5MT07</accession>
<organism evidence="1">
    <name type="scientific">uncultured Caudovirales phage</name>
    <dbReference type="NCBI Taxonomy" id="2100421"/>
    <lineage>
        <taxon>Viruses</taxon>
        <taxon>Duplodnaviria</taxon>
        <taxon>Heunggongvirae</taxon>
        <taxon>Uroviricota</taxon>
        <taxon>Caudoviricetes</taxon>
        <taxon>Peduoviridae</taxon>
        <taxon>Maltschvirus</taxon>
        <taxon>Maltschvirus maltsch</taxon>
    </lineage>
</organism>
<name>A0A6J5MT07_9CAUD</name>
<dbReference type="EMBL" id="LR796666">
    <property type="protein sequence ID" value="CAB4158173.1"/>
    <property type="molecule type" value="Genomic_DNA"/>
</dbReference>
<gene>
    <name evidence="1" type="ORF">UFOVP429_126</name>
    <name evidence="2" type="ORF">UFOVP696_41</name>
</gene>
<sequence length="178" mass="19650">MSFDKRFYGIYLGLCVDNQDPENSQRIKLLVPQVLGGEFTEWASPCLPVIFNADHPDHKKHLASEVAALLQAHANHTDTLSTASGGSPAHTHSITLNLSHTNNHTGKTPDSANFLDHEHETDYDADKKWNDASGTAFDDAADLKEHTPHRGVPNLDQQVWVMFIAGDPNFPVWMGVLS</sequence>
<reference evidence="1" key="1">
    <citation type="submission" date="2020-04" db="EMBL/GenBank/DDBJ databases">
        <authorList>
            <person name="Chiriac C."/>
            <person name="Salcher M."/>
            <person name="Ghai R."/>
            <person name="Kavagutti S V."/>
        </authorList>
    </citation>
    <scope>NUCLEOTIDE SEQUENCE</scope>
</reference>